<dbReference type="PANTHER" id="PTHR12640">
    <property type="entry name" value="RIBOPHORIN II"/>
    <property type="match status" value="1"/>
</dbReference>
<evidence type="ECO:0000313" key="10">
    <source>
        <dbReference type="Proteomes" id="UP000242146"/>
    </source>
</evidence>
<evidence type="ECO:0000256" key="4">
    <source>
        <dbReference type="ARBA" id="ARBA00022824"/>
    </source>
</evidence>
<keyword evidence="5 7" id="KW-1133">Transmembrane helix</keyword>
<dbReference type="GO" id="GO:0008250">
    <property type="term" value="C:oligosaccharyltransferase complex"/>
    <property type="evidence" value="ECO:0007669"/>
    <property type="project" value="InterPro"/>
</dbReference>
<name>A0A1X2GJM2_9FUNG</name>
<dbReference type="EMBL" id="MCGT01000012">
    <property type="protein sequence ID" value="ORX55157.1"/>
    <property type="molecule type" value="Genomic_DNA"/>
</dbReference>
<protein>
    <recommendedName>
        <fullName evidence="8">Ribophorin II C-terminal domain-containing protein</fullName>
    </recommendedName>
</protein>
<evidence type="ECO:0000256" key="3">
    <source>
        <dbReference type="ARBA" id="ARBA00022729"/>
    </source>
</evidence>
<organism evidence="9 10">
    <name type="scientific">Hesseltinella vesiculosa</name>
    <dbReference type="NCBI Taxonomy" id="101127"/>
    <lineage>
        <taxon>Eukaryota</taxon>
        <taxon>Fungi</taxon>
        <taxon>Fungi incertae sedis</taxon>
        <taxon>Mucoromycota</taxon>
        <taxon>Mucoromycotina</taxon>
        <taxon>Mucoromycetes</taxon>
        <taxon>Mucorales</taxon>
        <taxon>Cunninghamellaceae</taxon>
        <taxon>Hesseltinella</taxon>
    </lineage>
</organism>
<dbReference type="Proteomes" id="UP000242146">
    <property type="component" value="Unassembled WGS sequence"/>
</dbReference>
<dbReference type="AlphaFoldDB" id="A0A1X2GJM2"/>
<keyword evidence="3" id="KW-0732">Signal</keyword>
<feature type="domain" description="Ribophorin II C-terminal" evidence="8">
    <location>
        <begin position="56"/>
        <end position="163"/>
    </location>
</feature>
<evidence type="ECO:0000259" key="8">
    <source>
        <dbReference type="Pfam" id="PF25147"/>
    </source>
</evidence>
<keyword evidence="6 7" id="KW-0472">Membrane</keyword>
<feature type="transmembrane region" description="Helical" evidence="7">
    <location>
        <begin position="110"/>
        <end position="129"/>
    </location>
</feature>
<sequence length="169" mass="18780">MLDMAEPVAAQPPKHILIMSSSLVKAIILSTCLVASVLAAGEEDVFSIQPEIHHQFRPAEKMPSAWFSQVFALLCLSPWLLLVVGWSLIGLTPKSVVSGLCNQERGGTHWIIGFVAALAVTDYMFYLYWTEWNIFHTLKCVGAWGLVLFAFGQRALSTLHDHRLASQKQ</sequence>
<comment type="caution">
    <text evidence="9">The sequence shown here is derived from an EMBL/GenBank/DDBJ whole genome shotgun (WGS) entry which is preliminary data.</text>
</comment>
<evidence type="ECO:0000256" key="2">
    <source>
        <dbReference type="ARBA" id="ARBA00022692"/>
    </source>
</evidence>
<evidence type="ECO:0000313" key="9">
    <source>
        <dbReference type="EMBL" id="ORX55157.1"/>
    </source>
</evidence>
<dbReference type="PANTHER" id="PTHR12640:SF0">
    <property type="entry name" value="DOLICHYL-DIPHOSPHOOLIGOSACCHARIDE--PROTEIN GLYCOSYLTRANSFERASE SUBUNIT 2"/>
    <property type="match status" value="1"/>
</dbReference>
<keyword evidence="4" id="KW-0256">Endoplasmic reticulum</keyword>
<proteinExistence type="predicted"/>
<keyword evidence="2 7" id="KW-0812">Transmembrane</keyword>
<comment type="subcellular location">
    <subcellularLocation>
        <location evidence="1">Endoplasmic reticulum membrane</location>
        <topology evidence="1">Multi-pass membrane protein</topology>
    </subcellularLocation>
</comment>
<dbReference type="InterPro" id="IPR008814">
    <property type="entry name" value="Swp1"/>
</dbReference>
<dbReference type="InterPro" id="IPR056790">
    <property type="entry name" value="Ribophorin_II_C"/>
</dbReference>
<reference evidence="9 10" key="1">
    <citation type="submission" date="2016-07" db="EMBL/GenBank/DDBJ databases">
        <title>Pervasive Adenine N6-methylation of Active Genes in Fungi.</title>
        <authorList>
            <consortium name="DOE Joint Genome Institute"/>
            <person name="Mondo S.J."/>
            <person name="Dannebaum R.O."/>
            <person name="Kuo R.C."/>
            <person name="Labutti K."/>
            <person name="Haridas S."/>
            <person name="Kuo A."/>
            <person name="Salamov A."/>
            <person name="Ahrendt S.R."/>
            <person name="Lipzen A."/>
            <person name="Sullivan W."/>
            <person name="Andreopoulos W.B."/>
            <person name="Clum A."/>
            <person name="Lindquist E."/>
            <person name="Daum C."/>
            <person name="Ramamoorthy G.K."/>
            <person name="Gryganskyi A."/>
            <person name="Culley D."/>
            <person name="Magnuson J.K."/>
            <person name="James T.Y."/>
            <person name="O'Malley M.A."/>
            <person name="Stajich J.E."/>
            <person name="Spatafora J.W."/>
            <person name="Visel A."/>
            <person name="Grigoriev I.V."/>
        </authorList>
    </citation>
    <scope>NUCLEOTIDE SEQUENCE [LARGE SCALE GENOMIC DNA]</scope>
    <source>
        <strain evidence="9 10">NRRL 3301</strain>
    </source>
</reference>
<dbReference type="OrthoDB" id="432292at2759"/>
<dbReference type="Pfam" id="PF25147">
    <property type="entry name" value="Ribophorin_II_C"/>
    <property type="match status" value="1"/>
</dbReference>
<evidence type="ECO:0000256" key="1">
    <source>
        <dbReference type="ARBA" id="ARBA00004477"/>
    </source>
</evidence>
<evidence type="ECO:0000256" key="7">
    <source>
        <dbReference type="SAM" id="Phobius"/>
    </source>
</evidence>
<dbReference type="UniPathway" id="UPA00378"/>
<evidence type="ECO:0000256" key="6">
    <source>
        <dbReference type="ARBA" id="ARBA00023136"/>
    </source>
</evidence>
<evidence type="ECO:0000256" key="5">
    <source>
        <dbReference type="ARBA" id="ARBA00022989"/>
    </source>
</evidence>
<feature type="transmembrane region" description="Helical" evidence="7">
    <location>
        <begin position="23"/>
        <end position="41"/>
    </location>
</feature>
<feature type="transmembrane region" description="Helical" evidence="7">
    <location>
        <begin position="66"/>
        <end position="89"/>
    </location>
</feature>
<accession>A0A1X2GJM2</accession>
<keyword evidence="10" id="KW-1185">Reference proteome</keyword>
<gene>
    <name evidence="9" type="ORF">DM01DRAFT_361211</name>
</gene>
<dbReference type="GO" id="GO:0006487">
    <property type="term" value="P:protein N-linked glycosylation"/>
    <property type="evidence" value="ECO:0007669"/>
    <property type="project" value="TreeGrafter"/>
</dbReference>
<dbReference type="STRING" id="101127.A0A1X2GJM2"/>